<comment type="caution">
    <text evidence="2">The sequence shown here is derived from an EMBL/GenBank/DDBJ whole genome shotgun (WGS) entry which is preliminary data.</text>
</comment>
<organism evidence="2 3">
    <name type="scientific">Sandarakinorhabdus fusca</name>
    <dbReference type="NCBI Taxonomy" id="1439888"/>
    <lineage>
        <taxon>Bacteria</taxon>
        <taxon>Pseudomonadati</taxon>
        <taxon>Pseudomonadota</taxon>
        <taxon>Alphaproteobacteria</taxon>
        <taxon>Sphingomonadales</taxon>
        <taxon>Sphingosinicellaceae</taxon>
        <taxon>Sandarakinorhabdus</taxon>
    </lineage>
</organism>
<keyword evidence="1" id="KW-0732">Signal</keyword>
<keyword evidence="3" id="KW-1185">Reference proteome</keyword>
<dbReference type="Proteomes" id="UP000481327">
    <property type="component" value="Unassembled WGS sequence"/>
</dbReference>
<dbReference type="Gene3D" id="3.10.450.710">
    <property type="entry name" value="Tgt2/MlaC"/>
    <property type="match status" value="1"/>
</dbReference>
<sequence length="214" mass="22965">MRIAILLAATLLAAPVMTAPAAAQVAAPAAAQAGDPAARAFVEKLANDAFATLRDKSLSKAESRDRFRAMLQSNVALDDIGARLIKRQRATITPAQYAAYQAALPDFVLNAYADRLYDYSDASLKTLRTTARGNMTDVATRVTRPGSQPVDAIWQVKKTPAGKYVVNNLTVQGINLSLTQEADFNAYIQKNGFDALVTFLKTANSKSASLRAKS</sequence>
<evidence type="ECO:0000313" key="2">
    <source>
        <dbReference type="EMBL" id="MQT15857.1"/>
    </source>
</evidence>
<dbReference type="OrthoDB" id="8099120at2"/>
<dbReference type="PANTHER" id="PTHR36573">
    <property type="entry name" value="INTERMEMBRANE PHOSPHOLIPID TRANSPORT SYSTEM BINDING PROTEIN MLAC"/>
    <property type="match status" value="1"/>
</dbReference>
<evidence type="ECO:0000256" key="1">
    <source>
        <dbReference type="SAM" id="SignalP"/>
    </source>
</evidence>
<dbReference type="InterPro" id="IPR042245">
    <property type="entry name" value="Tgt2/MlaC_sf"/>
</dbReference>
<reference evidence="2 3" key="1">
    <citation type="submission" date="2019-09" db="EMBL/GenBank/DDBJ databases">
        <title>Polymorphobacter sp. isolated from a lake in China.</title>
        <authorList>
            <person name="Liu Z."/>
        </authorList>
    </citation>
    <scope>NUCLEOTIDE SEQUENCE [LARGE SCALE GENOMIC DNA]</scope>
    <source>
        <strain evidence="2 3">D40P</strain>
    </source>
</reference>
<feature type="signal peptide" evidence="1">
    <location>
        <begin position="1"/>
        <end position="21"/>
    </location>
</feature>
<dbReference type="RefSeq" id="WP_152576322.1">
    <property type="nucleotide sequence ID" value="NZ_JAATJI010000001.1"/>
</dbReference>
<accession>A0A7C9GMA6</accession>
<dbReference type="PANTHER" id="PTHR36573:SF1">
    <property type="entry name" value="INTERMEMBRANE PHOSPHOLIPID TRANSPORT SYSTEM BINDING PROTEIN MLAC"/>
    <property type="match status" value="1"/>
</dbReference>
<feature type="chain" id="PRO_5028804296" evidence="1">
    <location>
        <begin position="22"/>
        <end position="214"/>
    </location>
</feature>
<name>A0A7C9GMA6_9SPHN</name>
<dbReference type="InterPro" id="IPR008869">
    <property type="entry name" value="MlaC/ttg2D"/>
</dbReference>
<evidence type="ECO:0000313" key="3">
    <source>
        <dbReference type="Proteomes" id="UP000481327"/>
    </source>
</evidence>
<dbReference type="Pfam" id="PF05494">
    <property type="entry name" value="MlaC"/>
    <property type="match status" value="1"/>
</dbReference>
<dbReference type="EMBL" id="WIOL01000001">
    <property type="protein sequence ID" value="MQT15857.1"/>
    <property type="molecule type" value="Genomic_DNA"/>
</dbReference>
<gene>
    <name evidence="2" type="ORF">F3168_01075</name>
</gene>
<proteinExistence type="predicted"/>
<protein>
    <submittedName>
        <fullName evidence="2">ABC transporter substrate-binding protein</fullName>
    </submittedName>
</protein>
<dbReference type="AlphaFoldDB" id="A0A7C9GMA6"/>